<keyword evidence="5" id="KW-0012">Acyltransferase</keyword>
<evidence type="ECO:0000313" key="10">
    <source>
        <dbReference type="EMBL" id="KPJ50040.1"/>
    </source>
</evidence>
<comment type="similarity">
    <text evidence="2">In the N-terminal section; belongs to the N-acetylglucosamine-1-phosphate uridyltransferase family.</text>
</comment>
<feature type="domain" description="MobA-like NTP transferase" evidence="9">
    <location>
        <begin position="6"/>
        <end position="131"/>
    </location>
</feature>
<dbReference type="InterPro" id="IPR050065">
    <property type="entry name" value="GlmU-like"/>
</dbReference>
<evidence type="ECO:0000259" key="9">
    <source>
        <dbReference type="Pfam" id="PF12804"/>
    </source>
</evidence>
<evidence type="ECO:0000256" key="8">
    <source>
        <dbReference type="ARBA" id="ARBA00049628"/>
    </source>
</evidence>
<keyword evidence="4" id="KW-0548">Nucleotidyltransferase</keyword>
<dbReference type="EMBL" id="LIZT01000032">
    <property type="protein sequence ID" value="KPJ50040.1"/>
    <property type="molecule type" value="Genomic_DNA"/>
</dbReference>
<dbReference type="PANTHER" id="PTHR43584:SF3">
    <property type="entry name" value="BIFUNCTIONAL PROTEIN GLMU"/>
    <property type="match status" value="1"/>
</dbReference>
<dbReference type="AlphaFoldDB" id="A0A0S7WIN5"/>
<dbReference type="Gene3D" id="3.90.550.10">
    <property type="entry name" value="Spore Coat Polysaccharide Biosynthesis Protein SpsA, Chain A"/>
    <property type="match status" value="1"/>
</dbReference>
<comment type="caution">
    <text evidence="10">The sequence shown here is derived from an EMBL/GenBank/DDBJ whole genome shotgun (WGS) entry which is preliminary data.</text>
</comment>
<organism evidence="10 11">
    <name type="scientific">candidate division TA06 bacterium DG_26</name>
    <dbReference type="NCBI Taxonomy" id="1703771"/>
    <lineage>
        <taxon>Bacteria</taxon>
        <taxon>Bacteria division TA06</taxon>
    </lineage>
</organism>
<dbReference type="Pfam" id="PF12804">
    <property type="entry name" value="NTP_transf_3"/>
    <property type="match status" value="1"/>
</dbReference>
<accession>A0A0S7WIN5</accession>
<keyword evidence="3" id="KW-0808">Transferase</keyword>
<dbReference type="Proteomes" id="UP000051124">
    <property type="component" value="Unassembled WGS sequence"/>
</dbReference>
<comment type="catalytic activity">
    <reaction evidence="6">
        <text>alpha-D-glucosamine 1-phosphate + acetyl-CoA = N-acetyl-alpha-D-glucosamine 1-phosphate + CoA + H(+)</text>
        <dbReference type="Rhea" id="RHEA:13725"/>
        <dbReference type="ChEBI" id="CHEBI:15378"/>
        <dbReference type="ChEBI" id="CHEBI:57287"/>
        <dbReference type="ChEBI" id="CHEBI:57288"/>
        <dbReference type="ChEBI" id="CHEBI:57776"/>
        <dbReference type="ChEBI" id="CHEBI:58516"/>
        <dbReference type="EC" id="2.3.1.157"/>
    </reaction>
</comment>
<evidence type="ECO:0000256" key="5">
    <source>
        <dbReference type="ARBA" id="ARBA00023315"/>
    </source>
</evidence>
<dbReference type="InterPro" id="IPR025877">
    <property type="entry name" value="MobA-like_NTP_Trfase"/>
</dbReference>
<dbReference type="GO" id="GO:0019134">
    <property type="term" value="F:glucosamine-1-phosphate N-acetyltransferase activity"/>
    <property type="evidence" value="ECO:0007669"/>
    <property type="project" value="UniProtKB-EC"/>
</dbReference>
<evidence type="ECO:0000256" key="4">
    <source>
        <dbReference type="ARBA" id="ARBA00022695"/>
    </source>
</evidence>
<comment type="catalytic activity">
    <reaction evidence="7">
        <text>N-acetyl-alpha-D-glucosamine 1-phosphate + UTP + H(+) = UDP-N-acetyl-alpha-D-glucosamine + diphosphate</text>
        <dbReference type="Rhea" id="RHEA:13509"/>
        <dbReference type="ChEBI" id="CHEBI:15378"/>
        <dbReference type="ChEBI" id="CHEBI:33019"/>
        <dbReference type="ChEBI" id="CHEBI:46398"/>
        <dbReference type="ChEBI" id="CHEBI:57705"/>
        <dbReference type="ChEBI" id="CHEBI:57776"/>
        <dbReference type="EC" id="2.7.7.23"/>
    </reaction>
</comment>
<comment type="similarity">
    <text evidence="1">In the C-terminal section; belongs to the transferase hexapeptide repeat family.</text>
</comment>
<dbReference type="CDD" id="cd02540">
    <property type="entry name" value="GT2_GlmU_N_bac"/>
    <property type="match status" value="1"/>
</dbReference>
<reference evidence="10 11" key="1">
    <citation type="journal article" date="2015" name="Microbiome">
        <title>Genomic resolution of linkages in carbon, nitrogen, and sulfur cycling among widespread estuary sediment bacteria.</title>
        <authorList>
            <person name="Baker B.J."/>
            <person name="Lazar C.S."/>
            <person name="Teske A.P."/>
            <person name="Dick G.J."/>
        </authorList>
    </citation>
    <scope>NUCLEOTIDE SEQUENCE [LARGE SCALE GENOMIC DNA]</scope>
    <source>
        <strain evidence="10">DG_26</strain>
    </source>
</reference>
<sequence length="248" mass="27656">MRKLAAVILAAGKSTRMKSELTKLLHPLGGKPLIQWVVDACRNCGISRIILVVGHQAEKIEQTLGETCEYVFQREPLGTGHALMQAERSLTGYDADLLVLVGDAPFVTPDILREFIAYHQRTGSHVTILTGRLEDPASYGRIVRDEGGRVERIVEAKDAGPQELRINEVNSAIYCFDAPAILPLLHLIDNENAKHEYLLTDVIKIARERNLRVDSFVSPDPNVVRGLNSDEDFELARRLLAEQQGNRQ</sequence>
<evidence type="ECO:0000256" key="2">
    <source>
        <dbReference type="ARBA" id="ARBA00007947"/>
    </source>
</evidence>
<comment type="function">
    <text evidence="8">Catalyzes the last two sequential reactions in the de novo biosynthetic pathway for UDP-N-acetylglucosamine (UDP-GlcNAc). The C-terminal domain catalyzes the transfer of acetyl group from acetyl coenzyme A to glucosamine-1-phosphate (GlcN-1-P) to produce N-acetylglucosamine-1-phosphate (GlcNAc-1-P), which is converted into UDP-GlcNAc by the transfer of uridine 5-monophosphate (from uridine 5-triphosphate), a reaction catalyzed by the N-terminal domain.</text>
</comment>
<evidence type="ECO:0000313" key="11">
    <source>
        <dbReference type="Proteomes" id="UP000051124"/>
    </source>
</evidence>
<dbReference type="PATRIC" id="fig|1703771.3.peg.1171"/>
<dbReference type="InterPro" id="IPR029044">
    <property type="entry name" value="Nucleotide-diphossugar_trans"/>
</dbReference>
<name>A0A0S7WIN5_UNCT6</name>
<evidence type="ECO:0000256" key="7">
    <source>
        <dbReference type="ARBA" id="ARBA00048493"/>
    </source>
</evidence>
<dbReference type="GO" id="GO:0003977">
    <property type="term" value="F:UDP-N-acetylglucosamine diphosphorylase activity"/>
    <property type="evidence" value="ECO:0007669"/>
    <property type="project" value="UniProtKB-EC"/>
</dbReference>
<evidence type="ECO:0000256" key="6">
    <source>
        <dbReference type="ARBA" id="ARBA00048247"/>
    </source>
</evidence>
<gene>
    <name evidence="10" type="ORF">AMJ40_04045</name>
</gene>
<protein>
    <recommendedName>
        <fullName evidence="9">MobA-like NTP transferase domain-containing protein</fullName>
    </recommendedName>
</protein>
<evidence type="ECO:0000256" key="3">
    <source>
        <dbReference type="ARBA" id="ARBA00022679"/>
    </source>
</evidence>
<evidence type="ECO:0000256" key="1">
    <source>
        <dbReference type="ARBA" id="ARBA00007707"/>
    </source>
</evidence>
<proteinExistence type="inferred from homology"/>
<dbReference type="PANTHER" id="PTHR43584">
    <property type="entry name" value="NUCLEOTIDYL TRANSFERASE"/>
    <property type="match status" value="1"/>
</dbReference>
<dbReference type="SUPFAM" id="SSF53448">
    <property type="entry name" value="Nucleotide-diphospho-sugar transferases"/>
    <property type="match status" value="1"/>
</dbReference>